<evidence type="ECO:0000313" key="7">
    <source>
        <dbReference type="Proteomes" id="UP000735302"/>
    </source>
</evidence>
<feature type="transmembrane region" description="Helical" evidence="5">
    <location>
        <begin position="7"/>
        <end position="26"/>
    </location>
</feature>
<comment type="caution">
    <text evidence="6">The sequence shown here is derived from an EMBL/GenBank/DDBJ whole genome shotgun (WGS) entry which is preliminary data.</text>
</comment>
<gene>
    <name evidence="6" type="ORF">PoB_006382900</name>
</gene>
<proteinExistence type="predicted"/>
<feature type="transmembrane region" description="Helical" evidence="5">
    <location>
        <begin position="101"/>
        <end position="121"/>
    </location>
</feature>
<organism evidence="6 7">
    <name type="scientific">Plakobranchus ocellatus</name>
    <dbReference type="NCBI Taxonomy" id="259542"/>
    <lineage>
        <taxon>Eukaryota</taxon>
        <taxon>Metazoa</taxon>
        <taxon>Spiralia</taxon>
        <taxon>Lophotrochozoa</taxon>
        <taxon>Mollusca</taxon>
        <taxon>Gastropoda</taxon>
        <taxon>Heterobranchia</taxon>
        <taxon>Euthyneura</taxon>
        <taxon>Panpulmonata</taxon>
        <taxon>Sacoglossa</taxon>
        <taxon>Placobranchoidea</taxon>
        <taxon>Plakobranchidae</taxon>
        <taxon>Plakobranchus</taxon>
    </lineage>
</organism>
<dbReference type="PANTHER" id="PTHR10671:SF108">
    <property type="entry name" value="CLAUDIN FAMILY PROTEIN-RELATED"/>
    <property type="match status" value="1"/>
</dbReference>
<protein>
    <submittedName>
        <fullName evidence="6">Epithelial membrane protein 1-like</fullName>
    </submittedName>
</protein>
<keyword evidence="7" id="KW-1185">Reference proteome</keyword>
<dbReference type="Proteomes" id="UP000735302">
    <property type="component" value="Unassembled WGS sequence"/>
</dbReference>
<dbReference type="InterPro" id="IPR004031">
    <property type="entry name" value="PMP22/EMP/MP20/Claudin"/>
</dbReference>
<dbReference type="InterPro" id="IPR050579">
    <property type="entry name" value="PMP-22/EMP/MP20-like"/>
</dbReference>
<accession>A0AAV4CZT5</accession>
<dbReference type="EMBL" id="BLXT01007203">
    <property type="protein sequence ID" value="GFO37324.1"/>
    <property type="molecule type" value="Genomic_DNA"/>
</dbReference>
<evidence type="ECO:0000256" key="3">
    <source>
        <dbReference type="ARBA" id="ARBA00022989"/>
    </source>
</evidence>
<evidence type="ECO:0000256" key="1">
    <source>
        <dbReference type="ARBA" id="ARBA00004141"/>
    </source>
</evidence>
<dbReference type="GO" id="GO:0005886">
    <property type="term" value="C:plasma membrane"/>
    <property type="evidence" value="ECO:0007669"/>
    <property type="project" value="TreeGrafter"/>
</dbReference>
<name>A0AAV4CZT5_9GAST</name>
<comment type="subcellular location">
    <subcellularLocation>
        <location evidence="1">Membrane</location>
        <topology evidence="1">Multi-pass membrane protein</topology>
    </subcellularLocation>
</comment>
<evidence type="ECO:0000256" key="5">
    <source>
        <dbReference type="SAM" id="Phobius"/>
    </source>
</evidence>
<feature type="transmembrane region" description="Helical" evidence="5">
    <location>
        <begin position="64"/>
        <end position="89"/>
    </location>
</feature>
<keyword evidence="3 5" id="KW-1133">Transmembrane helix</keyword>
<sequence>MVNDLTLIFLQTAIFSWIAFTTTSWLEAESPGFTTHFGLWRSCSDVFGAGCIMLDGSGDATFNAVQALAIFGFGFLNAGFVLLILFIFWDSCRGNGEVSMASALLMLLSGACWLTAAIIFAAEYLEDGFDSGYSFALAIVAAIIAFIAGVLIFVARKGVAIFSS</sequence>
<dbReference type="PANTHER" id="PTHR10671">
    <property type="entry name" value="EPITHELIAL MEMBRANE PROTEIN-RELATED"/>
    <property type="match status" value="1"/>
</dbReference>
<dbReference type="Gene3D" id="1.20.140.150">
    <property type="match status" value="1"/>
</dbReference>
<dbReference type="Pfam" id="PF00822">
    <property type="entry name" value="PMP22_Claudin"/>
    <property type="match status" value="1"/>
</dbReference>
<evidence type="ECO:0000313" key="6">
    <source>
        <dbReference type="EMBL" id="GFO37324.1"/>
    </source>
</evidence>
<keyword evidence="4 5" id="KW-0472">Membrane</keyword>
<feature type="transmembrane region" description="Helical" evidence="5">
    <location>
        <begin position="133"/>
        <end position="155"/>
    </location>
</feature>
<keyword evidence="2 5" id="KW-0812">Transmembrane</keyword>
<dbReference type="AlphaFoldDB" id="A0AAV4CZT5"/>
<evidence type="ECO:0000256" key="2">
    <source>
        <dbReference type="ARBA" id="ARBA00022692"/>
    </source>
</evidence>
<evidence type="ECO:0000256" key="4">
    <source>
        <dbReference type="ARBA" id="ARBA00023136"/>
    </source>
</evidence>
<reference evidence="6 7" key="1">
    <citation type="journal article" date="2021" name="Elife">
        <title>Chloroplast acquisition without the gene transfer in kleptoplastic sea slugs, Plakobranchus ocellatus.</title>
        <authorList>
            <person name="Maeda T."/>
            <person name="Takahashi S."/>
            <person name="Yoshida T."/>
            <person name="Shimamura S."/>
            <person name="Takaki Y."/>
            <person name="Nagai Y."/>
            <person name="Toyoda A."/>
            <person name="Suzuki Y."/>
            <person name="Arimoto A."/>
            <person name="Ishii H."/>
            <person name="Satoh N."/>
            <person name="Nishiyama T."/>
            <person name="Hasebe M."/>
            <person name="Maruyama T."/>
            <person name="Minagawa J."/>
            <person name="Obokata J."/>
            <person name="Shigenobu S."/>
        </authorList>
    </citation>
    <scope>NUCLEOTIDE SEQUENCE [LARGE SCALE GENOMIC DNA]</scope>
</reference>